<evidence type="ECO:0000259" key="1">
    <source>
        <dbReference type="Pfam" id="PF12697"/>
    </source>
</evidence>
<dbReference type="Proteomes" id="UP000472710">
    <property type="component" value="Unassembled WGS sequence"/>
</dbReference>
<dbReference type="Gene3D" id="3.40.50.1820">
    <property type="entry name" value="alpha/beta hydrolase"/>
    <property type="match status" value="1"/>
</dbReference>
<dbReference type="SUPFAM" id="SSF53474">
    <property type="entry name" value="alpha/beta-Hydrolases"/>
    <property type="match status" value="1"/>
</dbReference>
<gene>
    <name evidence="2" type="ORF">Sdia_33810</name>
</gene>
<dbReference type="InterPro" id="IPR029058">
    <property type="entry name" value="AB_hydrolase_fold"/>
</dbReference>
<name>A0ABQ1CR25_STRDI</name>
<protein>
    <recommendedName>
        <fullName evidence="1">AB hydrolase-1 domain-containing protein</fullName>
    </recommendedName>
</protein>
<feature type="domain" description="AB hydrolase-1" evidence="1">
    <location>
        <begin position="56"/>
        <end position="276"/>
    </location>
</feature>
<dbReference type="Pfam" id="PF12697">
    <property type="entry name" value="Abhydrolase_6"/>
    <property type="match status" value="1"/>
</dbReference>
<keyword evidence="3" id="KW-1185">Reference proteome</keyword>
<comment type="caution">
    <text evidence="2">The sequence shown here is derived from an EMBL/GenBank/DDBJ whole genome shotgun (WGS) entry which is preliminary data.</text>
</comment>
<dbReference type="EMBL" id="BLLN01000003">
    <property type="protein sequence ID" value="GFH72613.1"/>
    <property type="molecule type" value="Genomic_DNA"/>
</dbReference>
<sequence length="287" mass="30329">MASVYRSVAGREQVRAWCAARLDAWGVPHRRWEVPTDAGPTHVVMAGQAREGVPLLVLVPGTNMNAAVSLEAVAVLATTGAVAVLDIPGQPGLSAGHRPHRARLPWYGHWLSQALEQVATGPAIAVGHSLGAAIALAAHSPHITGRLLLSPGGVTRLAVPASVLRATLPWVLRPAEHRSRRLLREMSAPGHAVPEQLVEWMTLVGRSCRSTLAPSPLPSHVLRRARPVPCVVAVGSHDVFLPSAPLGRATRRLLGAEAHVLDGAGHLVLDDAPHRVGALAARLRTKD</sequence>
<evidence type="ECO:0000313" key="2">
    <source>
        <dbReference type="EMBL" id="GFH72613.1"/>
    </source>
</evidence>
<dbReference type="InterPro" id="IPR000073">
    <property type="entry name" value="AB_hydrolase_1"/>
</dbReference>
<organism evidence="2 3">
    <name type="scientific">Streptomyces diastaticus subsp. diastaticus</name>
    <dbReference type="NCBI Taxonomy" id="68040"/>
    <lineage>
        <taxon>Bacteria</taxon>
        <taxon>Bacillati</taxon>
        <taxon>Actinomycetota</taxon>
        <taxon>Actinomycetes</taxon>
        <taxon>Kitasatosporales</taxon>
        <taxon>Streptomycetaceae</taxon>
        <taxon>Streptomyces</taxon>
        <taxon>Streptomyces diastaticus group</taxon>
    </lineage>
</organism>
<reference evidence="2 3" key="1">
    <citation type="submission" date="2020-02" db="EMBL/GenBank/DDBJ databases">
        <title>Whole genome shotgun sequence of Streptomyces diastaticus subsp. diastaticus NBRC 13412.</title>
        <authorList>
            <person name="Ichikawa N."/>
            <person name="Komaki H."/>
            <person name="Tamura T."/>
        </authorList>
    </citation>
    <scope>NUCLEOTIDE SEQUENCE [LARGE SCALE GENOMIC DNA]</scope>
    <source>
        <strain evidence="2 3">NBRC 13412</strain>
    </source>
</reference>
<evidence type="ECO:0000313" key="3">
    <source>
        <dbReference type="Proteomes" id="UP000472710"/>
    </source>
</evidence>
<accession>A0ABQ1CR25</accession>
<proteinExistence type="predicted"/>